<proteinExistence type="predicted"/>
<dbReference type="Proteomes" id="UP001187192">
    <property type="component" value="Unassembled WGS sequence"/>
</dbReference>
<feature type="region of interest" description="Disordered" evidence="1">
    <location>
        <begin position="41"/>
        <end position="64"/>
    </location>
</feature>
<evidence type="ECO:0000313" key="2">
    <source>
        <dbReference type="EMBL" id="GMN64196.1"/>
    </source>
</evidence>
<dbReference type="AlphaFoldDB" id="A0AA88DYM3"/>
<dbReference type="EMBL" id="BTGU01000171">
    <property type="protein sequence ID" value="GMN64196.1"/>
    <property type="molecule type" value="Genomic_DNA"/>
</dbReference>
<keyword evidence="3" id="KW-1185">Reference proteome</keyword>
<evidence type="ECO:0000313" key="3">
    <source>
        <dbReference type="Proteomes" id="UP001187192"/>
    </source>
</evidence>
<sequence>MSRCFPFPPPGYERKARNDGEDLLEKDGIYSCGYGAPWGRASGQGQVAAHESGLGRGQGKHPPP</sequence>
<comment type="caution">
    <text evidence="2">The sequence shown here is derived from an EMBL/GenBank/DDBJ whole genome shotgun (WGS) entry which is preliminary data.</text>
</comment>
<protein>
    <submittedName>
        <fullName evidence="2">Uncharacterized protein</fullName>
    </submittedName>
</protein>
<evidence type="ECO:0000256" key="1">
    <source>
        <dbReference type="SAM" id="MobiDB-lite"/>
    </source>
</evidence>
<name>A0AA88DYM3_FICCA</name>
<reference evidence="2" key="1">
    <citation type="submission" date="2023-07" db="EMBL/GenBank/DDBJ databases">
        <title>draft genome sequence of fig (Ficus carica).</title>
        <authorList>
            <person name="Takahashi T."/>
            <person name="Nishimura K."/>
        </authorList>
    </citation>
    <scope>NUCLEOTIDE SEQUENCE</scope>
</reference>
<accession>A0AA88DYM3</accession>
<organism evidence="2 3">
    <name type="scientific">Ficus carica</name>
    <name type="common">Common fig</name>
    <dbReference type="NCBI Taxonomy" id="3494"/>
    <lineage>
        <taxon>Eukaryota</taxon>
        <taxon>Viridiplantae</taxon>
        <taxon>Streptophyta</taxon>
        <taxon>Embryophyta</taxon>
        <taxon>Tracheophyta</taxon>
        <taxon>Spermatophyta</taxon>
        <taxon>Magnoliopsida</taxon>
        <taxon>eudicotyledons</taxon>
        <taxon>Gunneridae</taxon>
        <taxon>Pentapetalae</taxon>
        <taxon>rosids</taxon>
        <taxon>fabids</taxon>
        <taxon>Rosales</taxon>
        <taxon>Moraceae</taxon>
        <taxon>Ficeae</taxon>
        <taxon>Ficus</taxon>
    </lineage>
</organism>
<gene>
    <name evidence="2" type="ORF">TIFTF001_033270</name>
</gene>